<dbReference type="EnsemblPlants" id="AET3Gv20062300.3">
    <property type="protein sequence ID" value="AET3Gv20062300.3"/>
    <property type="gene ID" value="AET3Gv20062300"/>
</dbReference>
<proteinExistence type="inferred from homology"/>
<feature type="compositionally biased region" description="Basic residues" evidence="5">
    <location>
        <begin position="1"/>
        <end position="15"/>
    </location>
</feature>
<dbReference type="AlphaFoldDB" id="A0A453DSG7"/>
<reference evidence="6" key="4">
    <citation type="submission" date="2019-03" db="UniProtKB">
        <authorList>
            <consortium name="EnsemblPlants"/>
        </authorList>
    </citation>
    <scope>IDENTIFICATION</scope>
</reference>
<feature type="region of interest" description="Disordered" evidence="5">
    <location>
        <begin position="1"/>
        <end position="57"/>
    </location>
</feature>
<keyword evidence="1" id="KW-0488">Methylation</keyword>
<evidence type="ECO:0000256" key="3">
    <source>
        <dbReference type="ARBA" id="ARBA00023289"/>
    </source>
</evidence>
<evidence type="ECO:0000256" key="5">
    <source>
        <dbReference type="SAM" id="MobiDB-lite"/>
    </source>
</evidence>
<organism evidence="6 7">
    <name type="scientific">Aegilops tauschii subsp. strangulata</name>
    <name type="common">Goatgrass</name>
    <dbReference type="NCBI Taxonomy" id="200361"/>
    <lineage>
        <taxon>Eukaryota</taxon>
        <taxon>Viridiplantae</taxon>
        <taxon>Streptophyta</taxon>
        <taxon>Embryophyta</taxon>
        <taxon>Tracheophyta</taxon>
        <taxon>Spermatophyta</taxon>
        <taxon>Magnoliopsida</taxon>
        <taxon>Liliopsida</taxon>
        <taxon>Poales</taxon>
        <taxon>Poaceae</taxon>
        <taxon>BOP clade</taxon>
        <taxon>Pooideae</taxon>
        <taxon>Triticodae</taxon>
        <taxon>Triticeae</taxon>
        <taxon>Triticinae</taxon>
        <taxon>Aegilops</taxon>
    </lineage>
</organism>
<reference evidence="7" key="1">
    <citation type="journal article" date="2014" name="Science">
        <title>Ancient hybridizations among the ancestral genomes of bread wheat.</title>
        <authorList>
            <consortium name="International Wheat Genome Sequencing Consortium,"/>
            <person name="Marcussen T."/>
            <person name="Sandve S.R."/>
            <person name="Heier L."/>
            <person name="Spannagl M."/>
            <person name="Pfeifer M."/>
            <person name="Jakobsen K.S."/>
            <person name="Wulff B.B."/>
            <person name="Steuernagel B."/>
            <person name="Mayer K.F."/>
            <person name="Olsen O.A."/>
        </authorList>
    </citation>
    <scope>NUCLEOTIDE SEQUENCE [LARGE SCALE GENOMIC DNA]</scope>
    <source>
        <strain evidence="7">cv. AL8/78</strain>
    </source>
</reference>
<dbReference type="InterPro" id="IPR036163">
    <property type="entry name" value="HMA_dom_sf"/>
</dbReference>
<dbReference type="Gramene" id="AET3Gv20062300.3">
    <property type="protein sequence ID" value="AET3Gv20062300.3"/>
    <property type="gene ID" value="AET3Gv20062300"/>
</dbReference>
<dbReference type="PANTHER" id="PTHR45868">
    <property type="entry name" value="HEAVY METAL-ASSOCIATED ISOPRENYLATED PLANT PROTEIN 33-RELATED"/>
    <property type="match status" value="1"/>
</dbReference>
<dbReference type="SUPFAM" id="SSF55008">
    <property type="entry name" value="HMA, heavy metal-associated domain"/>
    <property type="match status" value="1"/>
</dbReference>
<keyword evidence="7" id="KW-1185">Reference proteome</keyword>
<accession>A0A453DSG7</accession>
<dbReference type="Gene3D" id="3.30.70.100">
    <property type="match status" value="1"/>
</dbReference>
<keyword evidence="3" id="KW-0636">Prenylation</keyword>
<keyword evidence="3" id="KW-0449">Lipoprotein</keyword>
<protein>
    <recommendedName>
        <fullName evidence="8">HMA domain-containing protein</fullName>
    </recommendedName>
</protein>
<comment type="similarity">
    <text evidence="4">Belongs to the HIPP family.</text>
</comment>
<evidence type="ECO:0000256" key="4">
    <source>
        <dbReference type="ARBA" id="ARBA00024045"/>
    </source>
</evidence>
<dbReference type="CDD" id="cd00371">
    <property type="entry name" value="HMA"/>
    <property type="match status" value="1"/>
</dbReference>
<name>A0A453DSG7_AEGTS</name>
<evidence type="ECO:0000313" key="7">
    <source>
        <dbReference type="Proteomes" id="UP000015105"/>
    </source>
</evidence>
<reference evidence="6" key="5">
    <citation type="journal article" date="2021" name="G3 (Bethesda)">
        <title>Aegilops tauschii genome assembly Aet v5.0 features greater sequence contiguity and improved annotation.</title>
        <authorList>
            <person name="Wang L."/>
            <person name="Zhu T."/>
            <person name="Rodriguez J.C."/>
            <person name="Deal K.R."/>
            <person name="Dubcovsky J."/>
            <person name="McGuire P.E."/>
            <person name="Lux T."/>
            <person name="Spannagl M."/>
            <person name="Mayer K.F.X."/>
            <person name="Baldrich P."/>
            <person name="Meyers B.C."/>
            <person name="Huo N."/>
            <person name="Gu Y.Q."/>
            <person name="Zhou H."/>
            <person name="Devos K.M."/>
            <person name="Bennetzen J.L."/>
            <person name="Unver T."/>
            <person name="Budak H."/>
            <person name="Gulick P.J."/>
            <person name="Galiba G."/>
            <person name="Kalapos B."/>
            <person name="Nelson D.R."/>
            <person name="Li P."/>
            <person name="You F.M."/>
            <person name="Luo M.C."/>
            <person name="Dvorak J."/>
        </authorList>
    </citation>
    <scope>NUCLEOTIDE SEQUENCE [LARGE SCALE GENOMIC DNA]</scope>
    <source>
        <strain evidence="6">cv. AL8/78</strain>
    </source>
</reference>
<evidence type="ECO:0000313" key="6">
    <source>
        <dbReference type="EnsemblPlants" id="AET3Gv20062300.3"/>
    </source>
</evidence>
<evidence type="ECO:0000256" key="1">
    <source>
        <dbReference type="ARBA" id="ARBA00022481"/>
    </source>
</evidence>
<dbReference type="Proteomes" id="UP000015105">
    <property type="component" value="Chromosome 3D"/>
</dbReference>
<dbReference type="PANTHER" id="PTHR45868:SF19">
    <property type="entry name" value="HEAVY METAL-ASSOCIATED ISOPRENYLATED PLANT PROTEIN 37"/>
    <property type="match status" value="1"/>
</dbReference>
<dbReference type="InterPro" id="IPR006121">
    <property type="entry name" value="HMA_dom"/>
</dbReference>
<sequence length="128" mass="14235">QRYKSQRQRQQRHHFPTPPLATAPPSHTDTLSSPIHPPSSQRELEQQLGNGGGSAEMTKDEDFKLVKIQTHVLRVNIHCDGCKHKVKKLLQRIEGTHTPSYCPSPSNPIQSSMSFLLVSSCTCAILAV</sequence>
<dbReference type="GO" id="GO:0046872">
    <property type="term" value="F:metal ion binding"/>
    <property type="evidence" value="ECO:0007669"/>
    <property type="project" value="UniProtKB-KW"/>
</dbReference>
<keyword evidence="2" id="KW-0479">Metal-binding</keyword>
<feature type="compositionally biased region" description="Polar residues" evidence="5">
    <location>
        <begin position="25"/>
        <end position="41"/>
    </location>
</feature>
<reference evidence="7" key="2">
    <citation type="journal article" date="2017" name="Nat. Plants">
        <title>The Aegilops tauschii genome reveals multiple impacts of transposons.</title>
        <authorList>
            <person name="Zhao G."/>
            <person name="Zou C."/>
            <person name="Li K."/>
            <person name="Wang K."/>
            <person name="Li T."/>
            <person name="Gao L."/>
            <person name="Zhang X."/>
            <person name="Wang H."/>
            <person name="Yang Z."/>
            <person name="Liu X."/>
            <person name="Jiang W."/>
            <person name="Mao L."/>
            <person name="Kong X."/>
            <person name="Jiao Y."/>
            <person name="Jia J."/>
        </authorList>
    </citation>
    <scope>NUCLEOTIDE SEQUENCE [LARGE SCALE GENOMIC DNA]</scope>
    <source>
        <strain evidence="7">cv. AL8/78</strain>
    </source>
</reference>
<evidence type="ECO:0008006" key="8">
    <source>
        <dbReference type="Google" id="ProtNLM"/>
    </source>
</evidence>
<evidence type="ECO:0000256" key="2">
    <source>
        <dbReference type="ARBA" id="ARBA00022723"/>
    </source>
</evidence>
<reference evidence="6" key="3">
    <citation type="journal article" date="2017" name="Nature">
        <title>Genome sequence of the progenitor of the wheat D genome Aegilops tauschii.</title>
        <authorList>
            <person name="Luo M.C."/>
            <person name="Gu Y.Q."/>
            <person name="Puiu D."/>
            <person name="Wang H."/>
            <person name="Twardziok S.O."/>
            <person name="Deal K.R."/>
            <person name="Huo N."/>
            <person name="Zhu T."/>
            <person name="Wang L."/>
            <person name="Wang Y."/>
            <person name="McGuire P.E."/>
            <person name="Liu S."/>
            <person name="Long H."/>
            <person name="Ramasamy R.K."/>
            <person name="Rodriguez J.C."/>
            <person name="Van S.L."/>
            <person name="Yuan L."/>
            <person name="Wang Z."/>
            <person name="Xia Z."/>
            <person name="Xiao L."/>
            <person name="Anderson O.D."/>
            <person name="Ouyang S."/>
            <person name="Liang Y."/>
            <person name="Zimin A.V."/>
            <person name="Pertea G."/>
            <person name="Qi P."/>
            <person name="Bennetzen J.L."/>
            <person name="Dai X."/>
            <person name="Dawson M.W."/>
            <person name="Muller H.G."/>
            <person name="Kugler K."/>
            <person name="Rivarola-Duarte L."/>
            <person name="Spannagl M."/>
            <person name="Mayer K.F.X."/>
            <person name="Lu F.H."/>
            <person name="Bevan M.W."/>
            <person name="Leroy P."/>
            <person name="Li P."/>
            <person name="You F.M."/>
            <person name="Sun Q."/>
            <person name="Liu Z."/>
            <person name="Lyons E."/>
            <person name="Wicker T."/>
            <person name="Salzberg S.L."/>
            <person name="Devos K.M."/>
            <person name="Dvorak J."/>
        </authorList>
    </citation>
    <scope>NUCLEOTIDE SEQUENCE [LARGE SCALE GENOMIC DNA]</scope>
    <source>
        <strain evidence="6">cv. AL8/78</strain>
    </source>
</reference>